<evidence type="ECO:0000313" key="3">
    <source>
        <dbReference type="Proteomes" id="UP000294933"/>
    </source>
</evidence>
<feature type="compositionally biased region" description="Basic and acidic residues" evidence="1">
    <location>
        <begin position="29"/>
        <end position="43"/>
    </location>
</feature>
<evidence type="ECO:0000256" key="1">
    <source>
        <dbReference type="SAM" id="MobiDB-lite"/>
    </source>
</evidence>
<dbReference type="EMBL" id="ML170162">
    <property type="protein sequence ID" value="TDL25940.1"/>
    <property type="molecule type" value="Genomic_DNA"/>
</dbReference>
<proteinExistence type="predicted"/>
<dbReference type="Proteomes" id="UP000294933">
    <property type="component" value="Unassembled WGS sequence"/>
</dbReference>
<feature type="compositionally biased region" description="Basic and acidic residues" evidence="1">
    <location>
        <begin position="226"/>
        <end position="242"/>
    </location>
</feature>
<feature type="compositionally biased region" description="Low complexity" evidence="1">
    <location>
        <begin position="260"/>
        <end position="285"/>
    </location>
</feature>
<feature type="compositionally biased region" description="Basic residues" evidence="1">
    <location>
        <begin position="44"/>
        <end position="57"/>
    </location>
</feature>
<feature type="region of interest" description="Disordered" evidence="1">
    <location>
        <begin position="156"/>
        <end position="175"/>
    </location>
</feature>
<name>A0A4Y7QGF3_9AGAM</name>
<dbReference type="STRING" id="50990.A0A4Y7QGF3"/>
<keyword evidence="3" id="KW-1185">Reference proteome</keyword>
<feature type="region of interest" description="Disordered" evidence="1">
    <location>
        <begin position="373"/>
        <end position="396"/>
    </location>
</feature>
<feature type="compositionally biased region" description="Polar residues" evidence="1">
    <location>
        <begin position="293"/>
        <end position="302"/>
    </location>
</feature>
<gene>
    <name evidence="2" type="ORF">BD410DRAFT_800583</name>
</gene>
<evidence type="ECO:0000313" key="2">
    <source>
        <dbReference type="EMBL" id="TDL25940.1"/>
    </source>
</evidence>
<dbReference type="OrthoDB" id="3067719at2759"/>
<feature type="compositionally biased region" description="Basic and acidic residues" evidence="1">
    <location>
        <begin position="381"/>
        <end position="396"/>
    </location>
</feature>
<feature type="region of interest" description="Disordered" evidence="1">
    <location>
        <begin position="1"/>
        <end position="76"/>
    </location>
</feature>
<reference evidence="2 3" key="1">
    <citation type="submission" date="2018-06" db="EMBL/GenBank/DDBJ databases">
        <title>A transcriptomic atlas of mushroom development highlights an independent origin of complex multicellularity.</title>
        <authorList>
            <consortium name="DOE Joint Genome Institute"/>
            <person name="Krizsan K."/>
            <person name="Almasi E."/>
            <person name="Merenyi Z."/>
            <person name="Sahu N."/>
            <person name="Viragh M."/>
            <person name="Koszo T."/>
            <person name="Mondo S."/>
            <person name="Kiss B."/>
            <person name="Balint B."/>
            <person name="Kues U."/>
            <person name="Barry K."/>
            <person name="Hegedus J.C."/>
            <person name="Henrissat B."/>
            <person name="Johnson J."/>
            <person name="Lipzen A."/>
            <person name="Ohm R."/>
            <person name="Nagy I."/>
            <person name="Pangilinan J."/>
            <person name="Yan J."/>
            <person name="Xiong Y."/>
            <person name="Grigoriev I.V."/>
            <person name="Hibbett D.S."/>
            <person name="Nagy L.G."/>
        </authorList>
    </citation>
    <scope>NUCLEOTIDE SEQUENCE [LARGE SCALE GENOMIC DNA]</scope>
    <source>
        <strain evidence="2 3">SZMC22713</strain>
    </source>
</reference>
<dbReference type="VEuPathDB" id="FungiDB:BD410DRAFT_800583"/>
<organism evidence="2 3">
    <name type="scientific">Rickenella mellea</name>
    <dbReference type="NCBI Taxonomy" id="50990"/>
    <lineage>
        <taxon>Eukaryota</taxon>
        <taxon>Fungi</taxon>
        <taxon>Dikarya</taxon>
        <taxon>Basidiomycota</taxon>
        <taxon>Agaricomycotina</taxon>
        <taxon>Agaricomycetes</taxon>
        <taxon>Hymenochaetales</taxon>
        <taxon>Rickenellaceae</taxon>
        <taxon>Rickenella</taxon>
    </lineage>
</organism>
<sequence>MSRPSSPPLRPQSPRLIEHIPRPPSRSESLLRDTLRRVEEYERHHVRSPSNRQRRQRKESYTGPVGAPHEFTDGECECDEDHHQLHPARRNGSFDFFFGGQQPAVSAPRSVRRRSASRSPEDTRHQLPYGSPASPSPLPPVFARTRTAPVVPGVATTRDGIAAPTPHAVRPGRHSMPNTVNPVDAFHVHSNSNDSPRQLTFSPHEAVLRARLEGVLMRAGVQEEPSEARKQVGKPTGKEKGHGRAKSHSVSVVAKPGEWSYTATTASPDSTTNSSTSDLTKSKSSLVDHDRGTGTSTSNASSPRSPMVPITPPPTPPFNARIASEVCKRMDGYVSFASIEGLGEPPGMNISADEAMEAPAAWKRWLRVWPFVNPGMSQDTDDSRSRGESQERPASR</sequence>
<dbReference type="AlphaFoldDB" id="A0A4Y7QGF3"/>
<feature type="region of interest" description="Disordered" evidence="1">
    <location>
        <begin position="93"/>
        <end position="139"/>
    </location>
</feature>
<feature type="region of interest" description="Disordered" evidence="1">
    <location>
        <begin position="219"/>
        <end position="320"/>
    </location>
</feature>
<protein>
    <submittedName>
        <fullName evidence="2">Uncharacterized protein</fullName>
    </submittedName>
</protein>
<feature type="compositionally biased region" description="Pro residues" evidence="1">
    <location>
        <begin position="1"/>
        <end position="11"/>
    </location>
</feature>
<accession>A0A4Y7QGF3</accession>